<comment type="caution">
    <text evidence="9">The sequence shown here is derived from an EMBL/GenBank/DDBJ whole genome shotgun (WGS) entry which is preliminary data.</text>
</comment>
<evidence type="ECO:0000259" key="8">
    <source>
        <dbReference type="PROSITE" id="PS51296"/>
    </source>
</evidence>
<dbReference type="SUPFAM" id="SSF50022">
    <property type="entry name" value="ISP domain"/>
    <property type="match status" value="1"/>
</dbReference>
<dbReference type="EMBL" id="JAKZMO010000076">
    <property type="protein sequence ID" value="MDG5486998.1"/>
    <property type="molecule type" value="Genomic_DNA"/>
</dbReference>
<evidence type="ECO:0000256" key="4">
    <source>
        <dbReference type="ARBA" id="ARBA00023004"/>
    </source>
</evidence>
<evidence type="ECO:0000256" key="7">
    <source>
        <dbReference type="ARBA" id="ARBA00038001"/>
    </source>
</evidence>
<proteinExistence type="inferred from homology"/>
<keyword evidence="5" id="KW-0411">Iron-sulfur</keyword>
<dbReference type="InterPro" id="IPR017941">
    <property type="entry name" value="Rieske_2Fe-2S"/>
</dbReference>
<organism evidence="9 10">
    <name type="scientific">Mycolicibacterium gadium</name>
    <name type="common">Mycobacterium gadium</name>
    <dbReference type="NCBI Taxonomy" id="1794"/>
    <lineage>
        <taxon>Bacteria</taxon>
        <taxon>Bacillati</taxon>
        <taxon>Actinomycetota</taxon>
        <taxon>Actinomycetes</taxon>
        <taxon>Mycobacteriales</taxon>
        <taxon>Mycobacteriaceae</taxon>
        <taxon>Mycolicibacterium</taxon>
    </lineage>
</organism>
<evidence type="ECO:0000256" key="6">
    <source>
        <dbReference type="ARBA" id="ARBA00034078"/>
    </source>
</evidence>
<evidence type="ECO:0000256" key="1">
    <source>
        <dbReference type="ARBA" id="ARBA00006313"/>
    </source>
</evidence>
<keyword evidence="3" id="KW-0479">Metal-binding</keyword>
<dbReference type="Pfam" id="PF00355">
    <property type="entry name" value="Rieske"/>
    <property type="match status" value="1"/>
</dbReference>
<evidence type="ECO:0000256" key="5">
    <source>
        <dbReference type="ARBA" id="ARBA00023014"/>
    </source>
</evidence>
<dbReference type="InterPro" id="IPR003454">
    <property type="entry name" value="MOase_MmoB_DmpM"/>
</dbReference>
<comment type="cofactor">
    <cofactor evidence="6">
        <name>[2Fe-2S] cluster</name>
        <dbReference type="ChEBI" id="CHEBI:190135"/>
    </cofactor>
</comment>
<evidence type="ECO:0000256" key="2">
    <source>
        <dbReference type="ARBA" id="ARBA00022714"/>
    </source>
</evidence>
<comment type="similarity">
    <text evidence="1">Belongs to the TmoD/XamoD family.</text>
</comment>
<comment type="similarity">
    <text evidence="7">Belongs to the bacterial ring-hydroxylating dioxygenase ferredoxin component family.</text>
</comment>
<dbReference type="RefSeq" id="WP_278224022.1">
    <property type="nucleotide sequence ID" value="NZ_JAKZMO010000076.1"/>
</dbReference>
<sequence length="242" mass="26680">MTEVKWVEVTDAAELWEGDVVDFEVDGEQVMLAHLAGGEIKAYQSMCPHQEILLSHGDYDVDNSELTCTGHSWKFDLTSGKGTNPVGSELYSFPVKIVGEKIQIGIPQDGKQHYCRFSGVSAGVPEFSGVPEAQGVSMTHTEEPVTAEKRVGPILRGIDADFCDAIINAIETDNPHSDVEVDDQGGYVRITTPWRCRLTRKAVEEELGTDFRLADIEPNLAGFAGRIQFGDDEIVWHLDREA</sequence>
<keyword evidence="2" id="KW-0001">2Fe-2S</keyword>
<accession>A0ABT6GZA7</accession>
<evidence type="ECO:0000313" key="10">
    <source>
        <dbReference type="Proteomes" id="UP001154266"/>
    </source>
</evidence>
<evidence type="ECO:0000313" key="9">
    <source>
        <dbReference type="EMBL" id="MDG5486998.1"/>
    </source>
</evidence>
<dbReference type="PANTHER" id="PTHR21496:SF0">
    <property type="entry name" value="RIESKE DOMAIN-CONTAINING PROTEIN"/>
    <property type="match status" value="1"/>
</dbReference>
<dbReference type="Pfam" id="PF02406">
    <property type="entry name" value="MmoB_DmpM"/>
    <property type="match status" value="1"/>
</dbReference>
<name>A0ABT6GZA7_MYCGU</name>
<keyword evidence="10" id="KW-1185">Reference proteome</keyword>
<dbReference type="SUPFAM" id="SSF56029">
    <property type="entry name" value="Monooxygenase (hydroxylase) regulatory protein"/>
    <property type="match status" value="1"/>
</dbReference>
<dbReference type="PANTHER" id="PTHR21496">
    <property type="entry name" value="FERREDOXIN-RELATED"/>
    <property type="match status" value="1"/>
</dbReference>
<dbReference type="Proteomes" id="UP001154266">
    <property type="component" value="Unassembled WGS sequence"/>
</dbReference>
<reference evidence="9" key="1">
    <citation type="journal article" date="2023" name="Environ. Microbiol.">
        <title>The 2-methylpropene degradation pathway in Mycobacteriaceae family strains.</title>
        <authorList>
            <person name="Helbich S."/>
            <person name="Barrantes I."/>
            <person name="Dos Anjos Borges L.G."/>
            <person name="Pieper D.H."/>
            <person name="Vainshtein Y."/>
            <person name="Sohn K."/>
            <person name="Engesser K.H."/>
        </authorList>
    </citation>
    <scope>NUCLEOTIDE SEQUENCE</scope>
    <source>
        <strain evidence="9">IBE100</strain>
    </source>
</reference>
<dbReference type="Gene3D" id="2.102.10.10">
    <property type="entry name" value="Rieske [2Fe-2S] iron-sulphur domain"/>
    <property type="match status" value="1"/>
</dbReference>
<dbReference type="Gene3D" id="3.90.56.10">
    <property type="entry name" value="Monooxygenase component MmoB/DmpM"/>
    <property type="match status" value="1"/>
</dbReference>
<protein>
    <submittedName>
        <fullName evidence="9">MmoB/DmpM family protein</fullName>
    </submittedName>
</protein>
<dbReference type="PROSITE" id="PS51296">
    <property type="entry name" value="RIESKE"/>
    <property type="match status" value="1"/>
</dbReference>
<feature type="domain" description="Rieske" evidence="8">
    <location>
        <begin position="7"/>
        <end position="104"/>
    </location>
</feature>
<gene>
    <name evidence="9" type="ORF">MNO81_29805</name>
</gene>
<dbReference type="InterPro" id="IPR036922">
    <property type="entry name" value="Rieske_2Fe-2S_sf"/>
</dbReference>
<dbReference type="InterPro" id="IPR036889">
    <property type="entry name" value="mOase_MmoB_DmpM_sf"/>
</dbReference>
<keyword evidence="4" id="KW-0408">Iron</keyword>
<evidence type="ECO:0000256" key="3">
    <source>
        <dbReference type="ARBA" id="ARBA00022723"/>
    </source>
</evidence>